<proteinExistence type="predicted"/>
<dbReference type="PANTHER" id="PTHR32305">
    <property type="match status" value="1"/>
</dbReference>
<name>A0A4V6JIP7_SERRU</name>
<dbReference type="Gene3D" id="2.180.10.10">
    <property type="entry name" value="RHS repeat-associated core"/>
    <property type="match status" value="1"/>
</dbReference>
<dbReference type="PANTHER" id="PTHR32305:SF15">
    <property type="entry name" value="PROTEIN RHSA-RELATED"/>
    <property type="match status" value="1"/>
</dbReference>
<dbReference type="NCBIfam" id="TIGR03696">
    <property type="entry name" value="Rhs_assc_core"/>
    <property type="match status" value="1"/>
</dbReference>
<organism evidence="1 2">
    <name type="scientific">Serratia rubidaea</name>
    <name type="common">Serratia marinorubra</name>
    <dbReference type="NCBI Taxonomy" id="61652"/>
    <lineage>
        <taxon>Bacteria</taxon>
        <taxon>Pseudomonadati</taxon>
        <taxon>Pseudomonadota</taxon>
        <taxon>Gammaproteobacteria</taxon>
        <taxon>Enterobacterales</taxon>
        <taxon>Yersiniaceae</taxon>
        <taxon>Serratia</taxon>
    </lineage>
</organism>
<evidence type="ECO:0000313" key="1">
    <source>
        <dbReference type="EMBL" id="VTP67413.1"/>
    </source>
</evidence>
<protein>
    <submittedName>
        <fullName evidence="1">Cell wall-associated polypeptide CWBP200</fullName>
    </submittedName>
</protein>
<evidence type="ECO:0000313" key="2">
    <source>
        <dbReference type="Proteomes" id="UP000307968"/>
    </source>
</evidence>
<reference evidence="1 2" key="1">
    <citation type="submission" date="2019-05" db="EMBL/GenBank/DDBJ databases">
        <authorList>
            <consortium name="Pathogen Informatics"/>
        </authorList>
    </citation>
    <scope>NUCLEOTIDE SEQUENCE [LARGE SCALE GENOMIC DNA]</scope>
    <source>
        <strain evidence="1 2">NCTC12971</strain>
    </source>
</reference>
<dbReference type="EMBL" id="LR590463">
    <property type="protein sequence ID" value="VTP67413.1"/>
    <property type="molecule type" value="Genomic_DNA"/>
</dbReference>
<accession>A0A4V6JIP7</accession>
<dbReference type="AlphaFoldDB" id="A0A4V6JIP7"/>
<gene>
    <name evidence="1" type="primary">wapA_7</name>
    <name evidence="1" type="ORF">NCTC12971_05095</name>
</gene>
<dbReference type="InterPro" id="IPR050708">
    <property type="entry name" value="T6SS_VgrG/RHS"/>
</dbReference>
<dbReference type="Proteomes" id="UP000307968">
    <property type="component" value="Chromosome"/>
</dbReference>
<dbReference type="PRINTS" id="PR00394">
    <property type="entry name" value="RHSPROTEIN"/>
</dbReference>
<dbReference type="InterPro" id="IPR022385">
    <property type="entry name" value="Rhs_assc_core"/>
</dbReference>
<sequence length="212" mass="23738">MLLTKQEDTSIVQYTVLLTDVQGGLVWSEQCGAWGEPGVVHAEQVANPLRFQGQYFDAETGLHYNRYRYYDPQTGSYISQDPIGLEGGINLYAYSPNPLGWIDPLGLSCSPTFNPQKKLKYKEGEMSVMKHILSGHAKDALQESTSKFLTKSPKKITKYINEALEKGTLSSNGKELIYKFSRDIGTNLDGKTTKTIKLFIDSKGWVRTAFPL</sequence>